<dbReference type="InterPro" id="IPR055170">
    <property type="entry name" value="GFO_IDH_MocA-like_dom"/>
</dbReference>
<dbReference type="Gene3D" id="3.30.360.10">
    <property type="entry name" value="Dihydrodipicolinate Reductase, domain 2"/>
    <property type="match status" value="1"/>
</dbReference>
<dbReference type="GO" id="GO:0016491">
    <property type="term" value="F:oxidoreductase activity"/>
    <property type="evidence" value="ECO:0007669"/>
    <property type="project" value="UniProtKB-KW"/>
</dbReference>
<evidence type="ECO:0000313" key="5">
    <source>
        <dbReference type="Proteomes" id="UP000199375"/>
    </source>
</evidence>
<feature type="domain" description="Gfo/Idh/MocA-like oxidoreductase N-terminal" evidence="2">
    <location>
        <begin position="20"/>
        <end position="134"/>
    </location>
</feature>
<dbReference type="EMBL" id="FMCW01000005">
    <property type="protein sequence ID" value="SCE75303.1"/>
    <property type="molecule type" value="Genomic_DNA"/>
</dbReference>
<accession>A0A1C4UUE0</accession>
<gene>
    <name evidence="4" type="ORF">GA0070558_10558</name>
</gene>
<dbReference type="InterPro" id="IPR050463">
    <property type="entry name" value="Gfo/Idh/MocA_oxidrdct_glycsds"/>
</dbReference>
<sequence length="319" mass="32911">MDHGSGLAGADDGHRGWTVLRFGLFGTGHWAAETHAAGIGAHPRAELAGVWGRNPERAAALARRHGVPAFTEVDALLDACDAVAVALPPDVQADVAVRAATAGRHLLLDKPLALTVADADRVVAAAAQSGVASVVFFTSRFQPNIAGFLASTAAAGGWHTARAVRFASIFQPGSPYGGSRWRRDRGALWDIGPHALSIILPVLGPVTRVAAMDGPRGLVHLLLTHSGGATSTVSLTLDAPPEAVATEFAFYGDGGVEPVPPGDGSSLTAFGVAIDQLLEEIDAGTRDHRCDVRFGRDVVGVLAAAETARAEGRTVTVPD</sequence>
<dbReference type="PANTHER" id="PTHR43818">
    <property type="entry name" value="BCDNA.GH03377"/>
    <property type="match status" value="1"/>
</dbReference>
<evidence type="ECO:0000259" key="2">
    <source>
        <dbReference type="Pfam" id="PF01408"/>
    </source>
</evidence>
<dbReference type="AlphaFoldDB" id="A0A1C4UUE0"/>
<dbReference type="InterPro" id="IPR000683">
    <property type="entry name" value="Gfo/Idh/MocA-like_OxRdtase_N"/>
</dbReference>
<dbReference type="PANTHER" id="PTHR43818:SF11">
    <property type="entry name" value="BCDNA.GH03377"/>
    <property type="match status" value="1"/>
</dbReference>
<dbReference type="Gene3D" id="3.40.50.720">
    <property type="entry name" value="NAD(P)-binding Rossmann-like Domain"/>
    <property type="match status" value="1"/>
</dbReference>
<dbReference type="Pfam" id="PF22725">
    <property type="entry name" value="GFO_IDH_MocA_C3"/>
    <property type="match status" value="1"/>
</dbReference>
<dbReference type="SUPFAM" id="SSF55347">
    <property type="entry name" value="Glyceraldehyde-3-phosphate dehydrogenase-like, C-terminal domain"/>
    <property type="match status" value="1"/>
</dbReference>
<proteinExistence type="predicted"/>
<name>A0A1C4UUE0_9ACTN</name>
<dbReference type="SUPFAM" id="SSF51735">
    <property type="entry name" value="NAD(P)-binding Rossmann-fold domains"/>
    <property type="match status" value="1"/>
</dbReference>
<dbReference type="InterPro" id="IPR036291">
    <property type="entry name" value="NAD(P)-bd_dom_sf"/>
</dbReference>
<evidence type="ECO:0000313" key="4">
    <source>
        <dbReference type="EMBL" id="SCE75303.1"/>
    </source>
</evidence>
<dbReference type="Proteomes" id="UP000199375">
    <property type="component" value="Unassembled WGS sequence"/>
</dbReference>
<feature type="domain" description="GFO/IDH/MocA-like oxidoreductase" evidence="3">
    <location>
        <begin position="177"/>
        <end position="255"/>
    </location>
</feature>
<dbReference type="GO" id="GO:0000166">
    <property type="term" value="F:nucleotide binding"/>
    <property type="evidence" value="ECO:0007669"/>
    <property type="project" value="InterPro"/>
</dbReference>
<protein>
    <submittedName>
        <fullName evidence="4">Oxidoreductase family, NAD-binding Rossmann fold</fullName>
    </submittedName>
</protein>
<dbReference type="Pfam" id="PF01408">
    <property type="entry name" value="GFO_IDH_MocA"/>
    <property type="match status" value="1"/>
</dbReference>
<evidence type="ECO:0000256" key="1">
    <source>
        <dbReference type="ARBA" id="ARBA00023002"/>
    </source>
</evidence>
<evidence type="ECO:0000259" key="3">
    <source>
        <dbReference type="Pfam" id="PF22725"/>
    </source>
</evidence>
<reference evidence="4 5" key="1">
    <citation type="submission" date="2016-06" db="EMBL/GenBank/DDBJ databases">
        <authorList>
            <person name="Kjaerup R.B."/>
            <person name="Dalgaard T.S."/>
            <person name="Juul-Madsen H.R."/>
        </authorList>
    </citation>
    <scope>NUCLEOTIDE SEQUENCE [LARGE SCALE GENOMIC DNA]</scope>
    <source>
        <strain evidence="4 5">DSM 45626</strain>
    </source>
</reference>
<organism evidence="4 5">
    <name type="scientific">Micromonospora haikouensis</name>
    <dbReference type="NCBI Taxonomy" id="686309"/>
    <lineage>
        <taxon>Bacteria</taxon>
        <taxon>Bacillati</taxon>
        <taxon>Actinomycetota</taxon>
        <taxon>Actinomycetes</taxon>
        <taxon>Micromonosporales</taxon>
        <taxon>Micromonosporaceae</taxon>
        <taxon>Micromonospora</taxon>
    </lineage>
</organism>
<keyword evidence="1" id="KW-0560">Oxidoreductase</keyword>